<comment type="similarity">
    <text evidence="2">Belongs to the COG1 family.</text>
</comment>
<evidence type="ECO:0000256" key="3">
    <source>
        <dbReference type="ARBA" id="ARBA00020978"/>
    </source>
</evidence>
<reference evidence="8 9" key="1">
    <citation type="journal article" date="2020" name="Nat. Commun.">
        <title>Genome of Tripterygium wilfordii and identification of cytochrome P450 involved in triptolide biosynthesis.</title>
        <authorList>
            <person name="Tu L."/>
            <person name="Su P."/>
            <person name="Zhang Z."/>
            <person name="Gao L."/>
            <person name="Wang J."/>
            <person name="Hu T."/>
            <person name="Zhou J."/>
            <person name="Zhang Y."/>
            <person name="Zhao Y."/>
            <person name="Liu Y."/>
            <person name="Song Y."/>
            <person name="Tong Y."/>
            <person name="Lu Y."/>
            <person name="Yang J."/>
            <person name="Xu C."/>
            <person name="Jia M."/>
            <person name="Peters R.J."/>
            <person name="Huang L."/>
            <person name="Gao W."/>
        </authorList>
    </citation>
    <scope>NUCLEOTIDE SEQUENCE [LARGE SCALE GENOMIC DNA]</scope>
    <source>
        <strain evidence="9">cv. XIE 37</strain>
        <tissue evidence="8">Leaf</tissue>
    </source>
</reference>
<comment type="subcellular location">
    <subcellularLocation>
        <location evidence="1">Golgi apparatus membrane</location>
        <topology evidence="1">Peripheral membrane protein</topology>
    </subcellularLocation>
</comment>
<accession>A0A7J7DHK5</accession>
<evidence type="ECO:0000256" key="1">
    <source>
        <dbReference type="ARBA" id="ARBA00004395"/>
    </source>
</evidence>
<dbReference type="AlphaFoldDB" id="A0A7J7DHK5"/>
<keyword evidence="6" id="KW-0333">Golgi apparatus</keyword>
<name>A0A7J7DHK5_TRIWF</name>
<evidence type="ECO:0000313" key="9">
    <source>
        <dbReference type="Proteomes" id="UP000593562"/>
    </source>
</evidence>
<organism evidence="8 9">
    <name type="scientific">Tripterygium wilfordii</name>
    <name type="common">Thunder God vine</name>
    <dbReference type="NCBI Taxonomy" id="458696"/>
    <lineage>
        <taxon>Eukaryota</taxon>
        <taxon>Viridiplantae</taxon>
        <taxon>Streptophyta</taxon>
        <taxon>Embryophyta</taxon>
        <taxon>Tracheophyta</taxon>
        <taxon>Spermatophyta</taxon>
        <taxon>Magnoliopsida</taxon>
        <taxon>eudicotyledons</taxon>
        <taxon>Gunneridae</taxon>
        <taxon>Pentapetalae</taxon>
        <taxon>rosids</taxon>
        <taxon>fabids</taxon>
        <taxon>Celastrales</taxon>
        <taxon>Celastraceae</taxon>
        <taxon>Tripterygium</taxon>
    </lineage>
</organism>
<evidence type="ECO:0000256" key="2">
    <source>
        <dbReference type="ARBA" id="ARBA00006653"/>
    </source>
</evidence>
<keyword evidence="4" id="KW-0813">Transport</keyword>
<comment type="caution">
    <text evidence="8">The sequence shown here is derived from an EMBL/GenBank/DDBJ whole genome shotgun (WGS) entry which is preliminary data.</text>
</comment>
<protein>
    <recommendedName>
        <fullName evidence="3">Conserved oligomeric Golgi complex subunit 1</fullName>
    </recommendedName>
</protein>
<sequence>MVMLDKECIAKDCLTWLRDCRVELVNEINGRYLIDAIDNAQELACAEKLICDTMDSKDVLDGSLEWLKSVFGSEIELPWSRIRELILEDDSDLWDEIFEDAFSQRMKKIINLGFEDLAEW</sequence>
<evidence type="ECO:0000256" key="5">
    <source>
        <dbReference type="ARBA" id="ARBA00022927"/>
    </source>
</evidence>
<dbReference type="Proteomes" id="UP000593562">
    <property type="component" value="Unassembled WGS sequence"/>
</dbReference>
<dbReference type="GO" id="GO:0015031">
    <property type="term" value="P:protein transport"/>
    <property type="evidence" value="ECO:0007669"/>
    <property type="project" value="UniProtKB-KW"/>
</dbReference>
<dbReference type="GO" id="GO:0017119">
    <property type="term" value="C:Golgi transport complex"/>
    <property type="evidence" value="ECO:0007669"/>
    <property type="project" value="InterPro"/>
</dbReference>
<dbReference type="PANTHER" id="PTHR31658:SF0">
    <property type="entry name" value="CONSERVED OLIGOMERIC GOLGI COMPLEX SUBUNIT 1"/>
    <property type="match status" value="1"/>
</dbReference>
<dbReference type="PANTHER" id="PTHR31658">
    <property type="entry name" value="CONSERVED OLIGOMERIC GOLGI COMPLEX SUBUNIT 1"/>
    <property type="match status" value="1"/>
</dbReference>
<keyword evidence="7" id="KW-0472">Membrane</keyword>
<evidence type="ECO:0000313" key="8">
    <source>
        <dbReference type="EMBL" id="KAF5745840.1"/>
    </source>
</evidence>
<dbReference type="InterPro" id="IPR033370">
    <property type="entry name" value="COG1"/>
</dbReference>
<keyword evidence="5" id="KW-0653">Protein transport</keyword>
<dbReference type="GO" id="GO:0000139">
    <property type="term" value="C:Golgi membrane"/>
    <property type="evidence" value="ECO:0007669"/>
    <property type="project" value="UniProtKB-SubCell"/>
</dbReference>
<evidence type="ECO:0000256" key="4">
    <source>
        <dbReference type="ARBA" id="ARBA00022448"/>
    </source>
</evidence>
<proteinExistence type="inferred from homology"/>
<keyword evidence="9" id="KW-1185">Reference proteome</keyword>
<dbReference type="InParanoid" id="A0A7J7DHK5"/>
<evidence type="ECO:0000256" key="7">
    <source>
        <dbReference type="ARBA" id="ARBA00023136"/>
    </source>
</evidence>
<evidence type="ECO:0000256" key="6">
    <source>
        <dbReference type="ARBA" id="ARBA00023034"/>
    </source>
</evidence>
<dbReference type="EMBL" id="JAAARO010000006">
    <property type="protein sequence ID" value="KAF5745840.1"/>
    <property type="molecule type" value="Genomic_DNA"/>
</dbReference>
<gene>
    <name evidence="8" type="ORF">HS088_TW06G00004</name>
</gene>
<dbReference type="GO" id="GO:0006891">
    <property type="term" value="P:intra-Golgi vesicle-mediated transport"/>
    <property type="evidence" value="ECO:0007669"/>
    <property type="project" value="InterPro"/>
</dbReference>